<gene>
    <name evidence="2" type="ORF">K402DRAFT_308236</name>
</gene>
<dbReference type="OrthoDB" id="5424692at2759"/>
<keyword evidence="1" id="KW-0175">Coiled coil</keyword>
<proteinExistence type="predicted"/>
<reference evidence="2" key="1">
    <citation type="journal article" date="2020" name="Stud. Mycol.">
        <title>101 Dothideomycetes genomes: a test case for predicting lifestyles and emergence of pathogens.</title>
        <authorList>
            <person name="Haridas S."/>
            <person name="Albert R."/>
            <person name="Binder M."/>
            <person name="Bloem J."/>
            <person name="Labutti K."/>
            <person name="Salamov A."/>
            <person name="Andreopoulos B."/>
            <person name="Baker S."/>
            <person name="Barry K."/>
            <person name="Bills G."/>
            <person name="Bluhm B."/>
            <person name="Cannon C."/>
            <person name="Castanera R."/>
            <person name="Culley D."/>
            <person name="Daum C."/>
            <person name="Ezra D."/>
            <person name="Gonzalez J."/>
            <person name="Henrissat B."/>
            <person name="Kuo A."/>
            <person name="Liang C."/>
            <person name="Lipzen A."/>
            <person name="Lutzoni F."/>
            <person name="Magnuson J."/>
            <person name="Mondo S."/>
            <person name="Nolan M."/>
            <person name="Ohm R."/>
            <person name="Pangilinan J."/>
            <person name="Park H.-J."/>
            <person name="Ramirez L."/>
            <person name="Alfaro M."/>
            <person name="Sun H."/>
            <person name="Tritt A."/>
            <person name="Yoshinaga Y."/>
            <person name="Zwiers L.-H."/>
            <person name="Turgeon B."/>
            <person name="Goodwin S."/>
            <person name="Spatafora J."/>
            <person name="Crous P."/>
            <person name="Grigoriev I."/>
        </authorList>
    </citation>
    <scope>NUCLEOTIDE SEQUENCE</scope>
    <source>
        <strain evidence="2">CBS 113979</strain>
    </source>
</reference>
<name>A0A6G1HBX3_9PEZI</name>
<organism evidence="2 3">
    <name type="scientific">Aulographum hederae CBS 113979</name>
    <dbReference type="NCBI Taxonomy" id="1176131"/>
    <lineage>
        <taxon>Eukaryota</taxon>
        <taxon>Fungi</taxon>
        <taxon>Dikarya</taxon>
        <taxon>Ascomycota</taxon>
        <taxon>Pezizomycotina</taxon>
        <taxon>Dothideomycetes</taxon>
        <taxon>Pleosporomycetidae</taxon>
        <taxon>Aulographales</taxon>
        <taxon>Aulographaceae</taxon>
    </lineage>
</organism>
<protein>
    <submittedName>
        <fullName evidence="2">Uncharacterized protein</fullName>
    </submittedName>
</protein>
<evidence type="ECO:0000256" key="1">
    <source>
        <dbReference type="SAM" id="Coils"/>
    </source>
</evidence>
<keyword evidence="3" id="KW-1185">Reference proteome</keyword>
<dbReference type="EMBL" id="ML977141">
    <property type="protein sequence ID" value="KAF1990564.1"/>
    <property type="molecule type" value="Genomic_DNA"/>
</dbReference>
<evidence type="ECO:0000313" key="3">
    <source>
        <dbReference type="Proteomes" id="UP000800041"/>
    </source>
</evidence>
<accession>A0A6G1HBX3</accession>
<sequence>NYLADLPQPIPGGQKAPSLISPERQAKITKLEEEAERLRALINEKDVKKRKLERDWEKSERELEVARLKSDLDDANLATLIGDGNLGGA</sequence>
<feature type="non-terminal residue" evidence="2">
    <location>
        <position position="1"/>
    </location>
</feature>
<feature type="non-terminal residue" evidence="2">
    <location>
        <position position="89"/>
    </location>
</feature>
<dbReference type="AlphaFoldDB" id="A0A6G1HBX3"/>
<dbReference type="Proteomes" id="UP000800041">
    <property type="component" value="Unassembled WGS sequence"/>
</dbReference>
<evidence type="ECO:0000313" key="2">
    <source>
        <dbReference type="EMBL" id="KAF1990564.1"/>
    </source>
</evidence>
<feature type="coiled-coil region" evidence="1">
    <location>
        <begin position="24"/>
        <end position="69"/>
    </location>
</feature>